<dbReference type="AlphaFoldDB" id="A0A0F9IV81"/>
<protein>
    <submittedName>
        <fullName evidence="1">Uncharacterized protein</fullName>
    </submittedName>
</protein>
<dbReference type="EMBL" id="LAZR01011521">
    <property type="protein sequence ID" value="KKM61233.1"/>
    <property type="molecule type" value="Genomic_DNA"/>
</dbReference>
<reference evidence="1" key="1">
    <citation type="journal article" date="2015" name="Nature">
        <title>Complex archaea that bridge the gap between prokaryotes and eukaryotes.</title>
        <authorList>
            <person name="Spang A."/>
            <person name="Saw J.H."/>
            <person name="Jorgensen S.L."/>
            <person name="Zaremba-Niedzwiedzka K."/>
            <person name="Martijn J."/>
            <person name="Lind A.E."/>
            <person name="van Eijk R."/>
            <person name="Schleper C."/>
            <person name="Guy L."/>
            <person name="Ettema T.J."/>
        </authorList>
    </citation>
    <scope>NUCLEOTIDE SEQUENCE</scope>
</reference>
<comment type="caution">
    <text evidence="1">The sequence shown here is derived from an EMBL/GenBank/DDBJ whole genome shotgun (WGS) entry which is preliminary data.</text>
</comment>
<gene>
    <name evidence="1" type="ORF">LCGC14_1533780</name>
</gene>
<evidence type="ECO:0000313" key="1">
    <source>
        <dbReference type="EMBL" id="KKM61233.1"/>
    </source>
</evidence>
<name>A0A0F9IV81_9ZZZZ</name>
<sequence>MSYGLKVYDTSGNFSVITVKIGKILDSGSLTMSNSLEGDNTYGEDIALGDTYKREEIGAIVYPTKFTFKASIVTLGWSGGSYPFNWYADDSATYYTKNAADGVMTVWSAGDLTVASANDWDGMASSFPLGSWDYPDSETTFSNVRIWAAMSHIVYDASADNFKAVYTIGDQGVEEVQYIVFLKGT</sequence>
<proteinExistence type="predicted"/>
<organism evidence="1">
    <name type="scientific">marine sediment metagenome</name>
    <dbReference type="NCBI Taxonomy" id="412755"/>
    <lineage>
        <taxon>unclassified sequences</taxon>
        <taxon>metagenomes</taxon>
        <taxon>ecological metagenomes</taxon>
    </lineage>
</organism>
<accession>A0A0F9IV81</accession>